<feature type="region of interest" description="Disordered" evidence="1">
    <location>
        <begin position="630"/>
        <end position="662"/>
    </location>
</feature>
<sequence>MADKTVGEPAPWPALFAPEERMGWTVTDRDQFRQAFTEPPPNPAPPAEGKEDRLQIVRRKLPGRLAWTWRLAAAGAVVGWTVLVHGDTKPDHHLSPQSVLISGAIGAVAVAVLWVGLLLGHLSLVRRYGSRRQTVAVHRHEAALEAWSARKAAFEDQETQRVSSMPRWLSTPAPGHRRIDVVGGNLWGWEAFLTVFGASALAARGPMVVLDLSGEQIAGELARGATASGLDVDVQLLPTESADSDLLVGLDVPSLVDIFIESLHGGDSKATRGERVLDARLLGALCDQLAAGGLTMARIAAGARILLNEPYAGDELSPTERDALAGQVFSESYREQSSSSLRVIEALADSLSGLGQRSQRRPAADLQCMAMSTTWRSGVGDFLADLVVAWAARRIAMDAEVATLVVAGADELAPRHLERLSDLCNRRGTRLVVMFRHLRQESFEMLGAGPVVFMNLGNPQEAARAADFIGHEHRFEISGLTRTLGGEQTHSLSDSDGGSEGLSQTVGRDSGIRSAGLTHAPSRSWGRSRSQTRNSDRSWGQTSTASNSDKWSNTESAQRVYEYTVEPRVLQQLPDYAMVLVEHTAAGVEVKAVEINPDIPLLQQTEPEPAAGWSAPMNTNPRQAVDGFAVDDAIGPWPGSPRAVAEAEQDSGRRPAKGRRNR</sequence>
<dbReference type="Proteomes" id="UP001500751">
    <property type="component" value="Unassembled WGS sequence"/>
</dbReference>
<feature type="region of interest" description="Disordered" evidence="1">
    <location>
        <begin position="486"/>
        <end position="555"/>
    </location>
</feature>
<keyword evidence="2" id="KW-1133">Transmembrane helix</keyword>
<evidence type="ECO:0000256" key="1">
    <source>
        <dbReference type="SAM" id="MobiDB-lite"/>
    </source>
</evidence>
<organism evidence="3 4">
    <name type="scientific">Catenulispora yoronensis</name>
    <dbReference type="NCBI Taxonomy" id="450799"/>
    <lineage>
        <taxon>Bacteria</taxon>
        <taxon>Bacillati</taxon>
        <taxon>Actinomycetota</taxon>
        <taxon>Actinomycetes</taxon>
        <taxon>Catenulisporales</taxon>
        <taxon>Catenulisporaceae</taxon>
        <taxon>Catenulispora</taxon>
    </lineage>
</organism>
<protein>
    <recommendedName>
        <fullName evidence="5">TraD/TraG TraM recognition site domain-containing protein</fullName>
    </recommendedName>
</protein>
<reference evidence="3 4" key="1">
    <citation type="journal article" date="2019" name="Int. J. Syst. Evol. Microbiol.">
        <title>The Global Catalogue of Microorganisms (GCM) 10K type strain sequencing project: providing services to taxonomists for standard genome sequencing and annotation.</title>
        <authorList>
            <consortium name="The Broad Institute Genomics Platform"/>
            <consortium name="The Broad Institute Genome Sequencing Center for Infectious Disease"/>
            <person name="Wu L."/>
            <person name="Ma J."/>
        </authorList>
    </citation>
    <scope>NUCLEOTIDE SEQUENCE [LARGE SCALE GENOMIC DNA]</scope>
    <source>
        <strain evidence="3 4">JCM 16014</strain>
    </source>
</reference>
<accession>A0ABN2TJU3</accession>
<comment type="caution">
    <text evidence="3">The sequence shown here is derived from an EMBL/GenBank/DDBJ whole genome shotgun (WGS) entry which is preliminary data.</text>
</comment>
<evidence type="ECO:0000313" key="4">
    <source>
        <dbReference type="Proteomes" id="UP001500751"/>
    </source>
</evidence>
<feature type="transmembrane region" description="Helical" evidence="2">
    <location>
        <begin position="98"/>
        <end position="122"/>
    </location>
</feature>
<evidence type="ECO:0000256" key="2">
    <source>
        <dbReference type="SAM" id="Phobius"/>
    </source>
</evidence>
<feature type="compositionally biased region" description="Polar residues" evidence="1">
    <location>
        <begin position="525"/>
        <end position="555"/>
    </location>
</feature>
<feature type="transmembrane region" description="Helical" evidence="2">
    <location>
        <begin position="67"/>
        <end position="86"/>
    </location>
</feature>
<keyword evidence="2" id="KW-0812">Transmembrane</keyword>
<gene>
    <name evidence="3" type="ORF">GCM10009839_00400</name>
</gene>
<dbReference type="EMBL" id="BAAAQN010000001">
    <property type="protein sequence ID" value="GAA2010427.1"/>
    <property type="molecule type" value="Genomic_DNA"/>
</dbReference>
<proteinExistence type="predicted"/>
<evidence type="ECO:0000313" key="3">
    <source>
        <dbReference type="EMBL" id="GAA2010427.1"/>
    </source>
</evidence>
<keyword evidence="2" id="KW-0472">Membrane</keyword>
<name>A0ABN2TJU3_9ACTN</name>
<feature type="region of interest" description="Disordered" evidence="1">
    <location>
        <begin position="28"/>
        <end position="53"/>
    </location>
</feature>
<evidence type="ECO:0008006" key="5">
    <source>
        <dbReference type="Google" id="ProtNLM"/>
    </source>
</evidence>
<dbReference type="RefSeq" id="WP_344663375.1">
    <property type="nucleotide sequence ID" value="NZ_BAAAQN010000001.1"/>
</dbReference>
<keyword evidence="4" id="KW-1185">Reference proteome</keyword>